<evidence type="ECO:0000259" key="3">
    <source>
        <dbReference type="Pfam" id="PF10756"/>
    </source>
</evidence>
<feature type="transmembrane region" description="Helical" evidence="2">
    <location>
        <begin position="80"/>
        <end position="96"/>
    </location>
</feature>
<dbReference type="RefSeq" id="WP_340286505.1">
    <property type="nucleotide sequence ID" value="NZ_JBBJUP010000003.1"/>
</dbReference>
<feature type="compositionally biased region" description="Basic and acidic residues" evidence="1">
    <location>
        <begin position="1"/>
        <end position="11"/>
    </location>
</feature>
<feature type="compositionally biased region" description="Low complexity" evidence="1">
    <location>
        <begin position="12"/>
        <end position="22"/>
    </location>
</feature>
<reference evidence="4 5" key="1">
    <citation type="submission" date="2024-03" db="EMBL/GenBank/DDBJ databases">
        <title>Draft genome sequence of Pseudonocardia sp. DW16-2.</title>
        <authorList>
            <person name="Duangmal K."/>
        </authorList>
    </citation>
    <scope>NUCLEOTIDE SEQUENCE [LARGE SCALE GENOMIC DNA]</scope>
    <source>
        <strain evidence="4 5">DW16-2</strain>
    </source>
</reference>
<keyword evidence="5" id="KW-1185">Reference proteome</keyword>
<evidence type="ECO:0000313" key="5">
    <source>
        <dbReference type="Proteomes" id="UP001364211"/>
    </source>
</evidence>
<comment type="caution">
    <text evidence="4">The sequence shown here is derived from an EMBL/GenBank/DDBJ whole genome shotgun (WGS) entry which is preliminary data.</text>
</comment>
<dbReference type="Pfam" id="PF10756">
    <property type="entry name" value="bPH_6"/>
    <property type="match status" value="1"/>
</dbReference>
<dbReference type="EMBL" id="JBBJUP010000003">
    <property type="protein sequence ID" value="MEJ8278321.1"/>
    <property type="molecule type" value="Genomic_DNA"/>
</dbReference>
<evidence type="ECO:0000256" key="2">
    <source>
        <dbReference type="SAM" id="Phobius"/>
    </source>
</evidence>
<protein>
    <submittedName>
        <fullName evidence="4">PH domain-containing protein</fullName>
    </submittedName>
</protein>
<dbReference type="Proteomes" id="UP001364211">
    <property type="component" value="Unassembled WGS sequence"/>
</dbReference>
<dbReference type="InterPro" id="IPR019692">
    <property type="entry name" value="CFP-6_PH"/>
</dbReference>
<organism evidence="4 5">
    <name type="scientific">Pseudonocardia spirodelae</name>
    <dbReference type="NCBI Taxonomy" id="3133431"/>
    <lineage>
        <taxon>Bacteria</taxon>
        <taxon>Bacillati</taxon>
        <taxon>Actinomycetota</taxon>
        <taxon>Actinomycetes</taxon>
        <taxon>Pseudonocardiales</taxon>
        <taxon>Pseudonocardiaceae</taxon>
        <taxon>Pseudonocardia</taxon>
    </lineage>
</organism>
<evidence type="ECO:0000313" key="4">
    <source>
        <dbReference type="EMBL" id="MEJ8278321.1"/>
    </source>
</evidence>
<keyword evidence="2" id="KW-0812">Transmembrane</keyword>
<evidence type="ECO:0000256" key="1">
    <source>
        <dbReference type="SAM" id="MobiDB-lite"/>
    </source>
</evidence>
<feature type="domain" description="Low molecular weight protein antigen 6 PH" evidence="3">
    <location>
        <begin position="97"/>
        <end position="166"/>
    </location>
</feature>
<keyword evidence="2" id="KW-0472">Membrane</keyword>
<name>A0ABU8T314_9PSEU</name>
<feature type="region of interest" description="Disordered" evidence="1">
    <location>
        <begin position="1"/>
        <end position="30"/>
    </location>
</feature>
<gene>
    <name evidence="4" type="ORF">WJX68_05215</name>
</gene>
<keyword evidence="2" id="KW-1133">Transmembrane helix</keyword>
<proteinExistence type="predicted"/>
<sequence>MSSTDDREPADPARTAAPPATAGPSHQVDSELAWTPRVRDEGRKVREGSRALVFKPSRLTIFAILVAVVGATPLVFSVPWFWLVLVLPAAAIAWILRVRTTVDPQRLTVRGATGSRSVDWDAVRGLRIGKRSQVRAVLDGDEELALPAVHVRDLPALSVASGGRFTDPAALTDPADPADPAATA</sequence>
<feature type="transmembrane region" description="Helical" evidence="2">
    <location>
        <begin position="52"/>
        <end position="74"/>
    </location>
</feature>
<accession>A0ABU8T314</accession>